<feature type="region of interest" description="Disordered" evidence="1">
    <location>
        <begin position="229"/>
        <end position="303"/>
    </location>
</feature>
<feature type="compositionally biased region" description="Basic and acidic residues" evidence="1">
    <location>
        <begin position="334"/>
        <end position="353"/>
    </location>
</feature>
<feature type="compositionally biased region" description="Basic and acidic residues" evidence="1">
    <location>
        <begin position="292"/>
        <end position="301"/>
    </location>
</feature>
<protein>
    <submittedName>
        <fullName evidence="5">Aminotran_1_2 domain-containing protein</fullName>
    </submittedName>
</protein>
<keyword evidence="4" id="KW-1185">Reference proteome</keyword>
<feature type="compositionally biased region" description="Polar residues" evidence="1">
    <location>
        <begin position="103"/>
        <end position="115"/>
    </location>
</feature>
<gene>
    <name evidence="3" type="ORF">HPBE_LOCUS17788</name>
</gene>
<dbReference type="Proteomes" id="UP000050761">
    <property type="component" value="Unassembled WGS sequence"/>
</dbReference>
<feature type="compositionally biased region" description="Basic and acidic residues" evidence="1">
    <location>
        <begin position="483"/>
        <end position="492"/>
    </location>
</feature>
<feature type="region of interest" description="Disordered" evidence="1">
    <location>
        <begin position="450"/>
        <end position="502"/>
    </location>
</feature>
<feature type="compositionally biased region" description="Polar residues" evidence="1">
    <location>
        <begin position="264"/>
        <end position="276"/>
    </location>
</feature>
<feature type="region of interest" description="Disordered" evidence="1">
    <location>
        <begin position="320"/>
        <end position="390"/>
    </location>
</feature>
<feature type="region of interest" description="Disordered" evidence="1">
    <location>
        <begin position="171"/>
        <end position="213"/>
    </location>
</feature>
<reference evidence="5" key="2">
    <citation type="submission" date="2019-09" db="UniProtKB">
        <authorList>
            <consortium name="WormBaseParasite"/>
        </authorList>
    </citation>
    <scope>IDENTIFICATION</scope>
</reference>
<dbReference type="SUPFAM" id="SSF53383">
    <property type="entry name" value="PLP-dependent transferases"/>
    <property type="match status" value="1"/>
</dbReference>
<evidence type="ECO:0000313" key="3">
    <source>
        <dbReference type="EMBL" id="VDP09899.1"/>
    </source>
</evidence>
<feature type="compositionally biased region" description="Basic and acidic residues" evidence="1">
    <location>
        <begin position="756"/>
        <end position="765"/>
    </location>
</feature>
<evidence type="ECO:0000259" key="2">
    <source>
        <dbReference type="Pfam" id="PF00155"/>
    </source>
</evidence>
<reference evidence="3 4" key="1">
    <citation type="submission" date="2018-11" db="EMBL/GenBank/DDBJ databases">
        <authorList>
            <consortium name="Pathogen Informatics"/>
        </authorList>
    </citation>
    <scope>NUCLEOTIDE SEQUENCE [LARGE SCALE GENOMIC DNA]</scope>
</reference>
<dbReference type="InterPro" id="IPR004839">
    <property type="entry name" value="Aminotransferase_I/II_large"/>
</dbReference>
<dbReference type="WBParaSite" id="HPBE_0001778901-mRNA-1">
    <property type="protein sequence ID" value="HPBE_0001778901-mRNA-1"/>
    <property type="gene ID" value="HPBE_0001778901"/>
</dbReference>
<feature type="region of interest" description="Disordered" evidence="1">
    <location>
        <begin position="1"/>
        <end position="21"/>
    </location>
</feature>
<sequence length="1094" mass="119151">MEGMVGLGVKSEPGTWHSDDKSLKPCDISMDEIFCQKASKDSSKQCACKACNLSKLSDEEITLLRSHSSERTRPTVADSRSPQLSRSSNITNPVDISLDDVFMTSNSSSDTQQQESNKKTEVGEQGPSWTERSSVFRQTVGDNGEAVCQLTGPSLLYSSSLENVLPLERMNEDSHDGTDSVSGSVDAVLEKKRLHANGQSEEQKDDARSQSSETLDWVKELVGEASVYEGAVTSVPINRTRFDTRSSAQSESTSSPKKPARSLRTASATKAEQQSPAEDARSSGAAATEAPGKAEESKAESSEAWVRSLVGVMSPAEDCVNGSEVKAAPRRQRRDPGPRRASSEVLVHETREEDVSEDVQVESKLRKPSESSLSLPACTGGTENALPQHTSSSVYENPEVIHFPPGRLMLVGDVSRKPSILEETSFNTVHLSPISDVSKAYSQRLSQLRSELGLDQDDESEHPSDLRPEEEERSPVESPSAAENHEPEHGKQQAEPTENSFAEESAISDEALIDAVFREVLDGEASEGASLGAASSSQTIHVQEHSIERKHKLGKELSFDDWYDHPPVHTADESDVTDYVAELLHQSMDEAIFSASKSLKGKSRGKQKGLLLTETSVDKSSLIQIGTLEHSDEKGEPPTENGQAGGEDPILKAVFTSSINNQQLLESVISYPPSICSSLPSASAVTTPATAATREDSNVFFASQSSSGLVDEGDVTYVSSASVVMNDTHSSSEGDFDEDHIIKLVFSEAVDKLRGTPRHGVESTRKRASNMETMEETVEESSQTPNSSVDSECFNVDDRASPTMEKADDEMLEVEVFPNYFRIRGSYSVVIYKDDPLGELLEGLHSSGTGSLDFSINPKLRRLLFQSLREKTLPSPKDSDLISIRARNLLTDADPSDDVYVLMNRDRYNADTNPQGNINFCSAENSICADELMSQLERKGFSPNEAHLMHYPPAGGHLSTKRAIAKYMGEFMSAEVREDELVVLPSSTSAYDMLCHCTCEPGDIVLTGTPTYAASARNFSTRADCQIRPVEGFLSAPEYCELRSQARSVHLHRVCCVNAHNTLNSTASSKNRPPTAFPDQRESAAGFCALRAQN</sequence>
<feature type="domain" description="Aminotransferase class I/classII large" evidence="2">
    <location>
        <begin position="948"/>
        <end position="1030"/>
    </location>
</feature>
<organism evidence="3">
    <name type="scientific">Heligmosomoides polygyrus</name>
    <name type="common">Parasitic roundworm</name>
    <dbReference type="NCBI Taxonomy" id="6339"/>
    <lineage>
        <taxon>Eukaryota</taxon>
        <taxon>Metazoa</taxon>
        <taxon>Ecdysozoa</taxon>
        <taxon>Nematoda</taxon>
        <taxon>Chromadorea</taxon>
        <taxon>Rhabditida</taxon>
        <taxon>Rhabditina</taxon>
        <taxon>Rhabditomorpha</taxon>
        <taxon>Strongyloidea</taxon>
        <taxon>Heligmosomidae</taxon>
        <taxon>Heligmosomoides</taxon>
    </lineage>
</organism>
<dbReference type="AlphaFoldDB" id="A0A3P8ECZ1"/>
<dbReference type="Gene3D" id="3.40.640.10">
    <property type="entry name" value="Type I PLP-dependent aspartate aminotransferase-like (Major domain)"/>
    <property type="match status" value="1"/>
</dbReference>
<dbReference type="OrthoDB" id="5832950at2759"/>
<feature type="region of interest" description="Disordered" evidence="1">
    <location>
        <begin position="756"/>
        <end position="795"/>
    </location>
</feature>
<evidence type="ECO:0000313" key="4">
    <source>
        <dbReference type="Proteomes" id="UP000050761"/>
    </source>
</evidence>
<name>A0A3P8ECZ1_HELPZ</name>
<dbReference type="EMBL" id="UZAH01030264">
    <property type="protein sequence ID" value="VDP09899.1"/>
    <property type="molecule type" value="Genomic_DNA"/>
</dbReference>
<evidence type="ECO:0000256" key="1">
    <source>
        <dbReference type="SAM" id="MobiDB-lite"/>
    </source>
</evidence>
<feature type="compositionally biased region" description="Low complexity" evidence="1">
    <location>
        <begin position="246"/>
        <end position="255"/>
    </location>
</feature>
<dbReference type="InterPro" id="IPR015421">
    <property type="entry name" value="PyrdxlP-dep_Trfase_major"/>
</dbReference>
<evidence type="ECO:0000313" key="5">
    <source>
        <dbReference type="WBParaSite" id="HPBE_0001778901-mRNA-1"/>
    </source>
</evidence>
<feature type="compositionally biased region" description="Polar residues" evidence="1">
    <location>
        <begin position="78"/>
        <end position="94"/>
    </location>
</feature>
<proteinExistence type="predicted"/>
<accession>A0A3P8ECZ1</accession>
<dbReference type="GO" id="GO:0030170">
    <property type="term" value="F:pyridoxal phosphate binding"/>
    <property type="evidence" value="ECO:0007669"/>
    <property type="project" value="InterPro"/>
</dbReference>
<dbReference type="InterPro" id="IPR015424">
    <property type="entry name" value="PyrdxlP-dep_Trfase"/>
</dbReference>
<feature type="compositionally biased region" description="Polar residues" evidence="1">
    <location>
        <begin position="381"/>
        <end position="390"/>
    </location>
</feature>
<dbReference type="Pfam" id="PF00155">
    <property type="entry name" value="Aminotran_1_2"/>
    <property type="match status" value="1"/>
</dbReference>
<feature type="region of interest" description="Disordered" evidence="1">
    <location>
        <begin position="64"/>
        <end position="131"/>
    </location>
</feature>